<protein>
    <submittedName>
        <fullName evidence="1">Uncharacterized protein</fullName>
    </submittedName>
</protein>
<reference evidence="1" key="1">
    <citation type="submission" date="2025-08" db="UniProtKB">
        <authorList>
            <consortium name="Ensembl"/>
        </authorList>
    </citation>
    <scope>IDENTIFICATION</scope>
</reference>
<accession>A0A8C8RNQ8</accession>
<reference evidence="1" key="2">
    <citation type="submission" date="2025-09" db="UniProtKB">
        <authorList>
            <consortium name="Ensembl"/>
        </authorList>
    </citation>
    <scope>IDENTIFICATION</scope>
</reference>
<sequence>LISHMHVPVSQFPQYKVLIHLKSASTPRTTLPTAVIIPIMEIRGTTELP</sequence>
<evidence type="ECO:0000313" key="1">
    <source>
        <dbReference type="Ensembl" id="ENSPCEP00000007332.1"/>
    </source>
</evidence>
<organism evidence="1 2">
    <name type="scientific">Pelusios castaneus</name>
    <name type="common">West African mud turtle</name>
    <dbReference type="NCBI Taxonomy" id="367368"/>
    <lineage>
        <taxon>Eukaryota</taxon>
        <taxon>Metazoa</taxon>
        <taxon>Chordata</taxon>
        <taxon>Craniata</taxon>
        <taxon>Vertebrata</taxon>
        <taxon>Euteleostomi</taxon>
        <taxon>Archelosauria</taxon>
        <taxon>Testudinata</taxon>
        <taxon>Testudines</taxon>
        <taxon>Pleurodira</taxon>
        <taxon>Pelomedusidae</taxon>
        <taxon>Pelusios</taxon>
    </lineage>
</organism>
<evidence type="ECO:0000313" key="2">
    <source>
        <dbReference type="Proteomes" id="UP000694393"/>
    </source>
</evidence>
<proteinExistence type="predicted"/>
<dbReference type="AlphaFoldDB" id="A0A8C8RNQ8"/>
<dbReference type="Ensembl" id="ENSPCET00000007594.1">
    <property type="protein sequence ID" value="ENSPCEP00000007332.1"/>
    <property type="gene ID" value="ENSPCEG00000005878.1"/>
</dbReference>
<name>A0A8C8RNQ8_9SAUR</name>
<keyword evidence="2" id="KW-1185">Reference proteome</keyword>
<dbReference type="Proteomes" id="UP000694393">
    <property type="component" value="Unplaced"/>
</dbReference>